<keyword evidence="2" id="KW-1185">Reference proteome</keyword>
<accession>A0A081BDT8</accession>
<dbReference type="EMBL" id="BBIO01000016">
    <property type="protein sequence ID" value="GAK46206.1"/>
    <property type="molecule type" value="Genomic_DNA"/>
</dbReference>
<sequence length="126" mass="12887">MAHRTRENMAWLPALLIAASAGLLSVLHAAPARDADTFGLFFAPGTGFAEAAAFVTEAGGGVLAPGRMSNIVIARFAEPGDVSQRLAQAPLWFAFSARNSGTCFSSSRSAAPTQPSALLATPGAVL</sequence>
<evidence type="ECO:0000313" key="2">
    <source>
        <dbReference type="Proteomes" id="UP000028702"/>
    </source>
</evidence>
<proteinExistence type="predicted"/>
<gene>
    <name evidence="1" type="ORF">M2A_2705</name>
</gene>
<dbReference type="STRING" id="1333998.M2A_2705"/>
<name>A0A081BDT8_9HYPH</name>
<dbReference type="RefSeq" id="WP_147446311.1">
    <property type="nucleotide sequence ID" value="NZ_BBIO01000016.1"/>
</dbReference>
<dbReference type="AlphaFoldDB" id="A0A081BDT8"/>
<comment type="caution">
    <text evidence="1">The sequence shown here is derived from an EMBL/GenBank/DDBJ whole genome shotgun (WGS) entry which is preliminary data.</text>
</comment>
<reference evidence="1 2" key="1">
    <citation type="submission" date="2014-07" db="EMBL/GenBank/DDBJ databases">
        <title>Tepidicaulis marinum gen. nov., sp. nov., a novel marine bacterium denitrifying nitrate to nitrous oxide strictly under microaerobic conditions.</title>
        <authorList>
            <person name="Takeuchi M."/>
            <person name="Yamagishi T."/>
            <person name="Kamagata Y."/>
            <person name="Oshima K."/>
            <person name="Hattori M."/>
            <person name="Katayama T."/>
            <person name="Hanada S."/>
            <person name="Tamaki H."/>
            <person name="Marumo K."/>
            <person name="Maeda H."/>
            <person name="Nedachi M."/>
            <person name="Iwasaki W."/>
            <person name="Suwa Y."/>
            <person name="Sakata S."/>
        </authorList>
    </citation>
    <scope>NUCLEOTIDE SEQUENCE [LARGE SCALE GENOMIC DNA]</scope>
    <source>
        <strain evidence="1 2">MA2</strain>
    </source>
</reference>
<organism evidence="1 2">
    <name type="scientific">Tepidicaulis marinus</name>
    <dbReference type="NCBI Taxonomy" id="1333998"/>
    <lineage>
        <taxon>Bacteria</taxon>
        <taxon>Pseudomonadati</taxon>
        <taxon>Pseudomonadota</taxon>
        <taxon>Alphaproteobacteria</taxon>
        <taxon>Hyphomicrobiales</taxon>
        <taxon>Parvibaculaceae</taxon>
        <taxon>Tepidicaulis</taxon>
    </lineage>
</organism>
<protein>
    <submittedName>
        <fullName evidence="1">Conserved protein</fullName>
    </submittedName>
</protein>
<evidence type="ECO:0000313" key="1">
    <source>
        <dbReference type="EMBL" id="GAK46206.1"/>
    </source>
</evidence>
<dbReference type="Proteomes" id="UP000028702">
    <property type="component" value="Unassembled WGS sequence"/>
</dbReference>